<keyword evidence="2" id="KW-0012">Acyltransferase</keyword>
<feature type="region of interest" description="Disordered" evidence="3">
    <location>
        <begin position="149"/>
        <end position="168"/>
    </location>
</feature>
<keyword evidence="1 5" id="KW-0808">Transferase</keyword>
<feature type="domain" description="N-acetyltransferase" evidence="4">
    <location>
        <begin position="5"/>
        <end position="161"/>
    </location>
</feature>
<comment type="caution">
    <text evidence="5">The sequence shown here is derived from an EMBL/GenBank/DDBJ whole genome shotgun (WGS) entry which is preliminary data.</text>
</comment>
<dbReference type="Pfam" id="PF00583">
    <property type="entry name" value="Acetyltransf_1"/>
    <property type="match status" value="1"/>
</dbReference>
<dbReference type="Proteomes" id="UP000318864">
    <property type="component" value="Unassembled WGS sequence"/>
</dbReference>
<dbReference type="PANTHER" id="PTHR43877">
    <property type="entry name" value="AMINOALKYLPHOSPHONATE N-ACETYLTRANSFERASE-RELATED-RELATED"/>
    <property type="match status" value="1"/>
</dbReference>
<dbReference type="Gene3D" id="3.40.630.30">
    <property type="match status" value="1"/>
</dbReference>
<evidence type="ECO:0000256" key="1">
    <source>
        <dbReference type="ARBA" id="ARBA00022679"/>
    </source>
</evidence>
<reference evidence="5 6" key="1">
    <citation type="submission" date="2018-10" db="EMBL/GenBank/DDBJ databases">
        <title>Natronolimnobius sp. XQ-INN 246 isolated from Inner Mongolia Autonomous Region of China.</title>
        <authorList>
            <person name="Xue Q."/>
        </authorList>
    </citation>
    <scope>NUCLEOTIDE SEQUENCE [LARGE SCALE GENOMIC DNA]</scope>
    <source>
        <strain evidence="5 6">XQ-INN 246</strain>
    </source>
</reference>
<dbReference type="PROSITE" id="PS51186">
    <property type="entry name" value="GNAT"/>
    <property type="match status" value="1"/>
</dbReference>
<dbReference type="InterPro" id="IPR000182">
    <property type="entry name" value="GNAT_dom"/>
</dbReference>
<keyword evidence="6" id="KW-1185">Reference proteome</keyword>
<dbReference type="RefSeq" id="WP_141463256.1">
    <property type="nucleotide sequence ID" value="NZ_RBZW01000011.1"/>
</dbReference>
<evidence type="ECO:0000313" key="5">
    <source>
        <dbReference type="EMBL" id="THE66277.1"/>
    </source>
</evidence>
<evidence type="ECO:0000259" key="4">
    <source>
        <dbReference type="PROSITE" id="PS51186"/>
    </source>
</evidence>
<dbReference type="CDD" id="cd04301">
    <property type="entry name" value="NAT_SF"/>
    <property type="match status" value="1"/>
</dbReference>
<sequence>MSPTLTVEHATSEDIPTITDLWVDLARGQRAHGSVVKPEYNRETMSETLGAYQVADGLLVARLDDTIVGFASVSIERGSLELETTRGTLTNLYVVPDARNAGVGSALLETAERTLARKGAETMVLEVMAANEAARRFYRRHGYETHRVTMDRSLADRSENDTHSKEDR</sequence>
<dbReference type="GO" id="GO:0016747">
    <property type="term" value="F:acyltransferase activity, transferring groups other than amino-acyl groups"/>
    <property type="evidence" value="ECO:0007669"/>
    <property type="project" value="InterPro"/>
</dbReference>
<evidence type="ECO:0000313" key="6">
    <source>
        <dbReference type="Proteomes" id="UP000318864"/>
    </source>
</evidence>
<evidence type="ECO:0000256" key="3">
    <source>
        <dbReference type="SAM" id="MobiDB-lite"/>
    </source>
</evidence>
<evidence type="ECO:0000256" key="2">
    <source>
        <dbReference type="ARBA" id="ARBA00023315"/>
    </source>
</evidence>
<organism evidence="5 6">
    <name type="scientific">Salinadaptatus halalkaliphilus</name>
    <dbReference type="NCBI Taxonomy" id="2419781"/>
    <lineage>
        <taxon>Archaea</taxon>
        <taxon>Methanobacteriati</taxon>
        <taxon>Methanobacteriota</taxon>
        <taxon>Stenosarchaea group</taxon>
        <taxon>Halobacteria</taxon>
        <taxon>Halobacteriales</taxon>
        <taxon>Natrialbaceae</taxon>
        <taxon>Salinadaptatus</taxon>
    </lineage>
</organism>
<dbReference type="InterPro" id="IPR050832">
    <property type="entry name" value="Bact_Acetyltransf"/>
</dbReference>
<name>A0A4V3VLN0_9EURY</name>
<protein>
    <submittedName>
        <fullName evidence="5">GNAT family N-acetyltransferase</fullName>
    </submittedName>
</protein>
<gene>
    <name evidence="5" type="ORF">D8Y22_03105</name>
</gene>
<dbReference type="SUPFAM" id="SSF55729">
    <property type="entry name" value="Acyl-CoA N-acyltransferases (Nat)"/>
    <property type="match status" value="1"/>
</dbReference>
<accession>A0A4V3VLN0</accession>
<dbReference type="AlphaFoldDB" id="A0A4V3VLN0"/>
<dbReference type="OrthoDB" id="38613at2157"/>
<proteinExistence type="predicted"/>
<dbReference type="EMBL" id="RBZW01000011">
    <property type="protein sequence ID" value="THE66277.1"/>
    <property type="molecule type" value="Genomic_DNA"/>
</dbReference>
<dbReference type="InterPro" id="IPR016181">
    <property type="entry name" value="Acyl_CoA_acyltransferase"/>
</dbReference>